<dbReference type="RefSeq" id="WP_190120315.1">
    <property type="nucleotide sequence ID" value="NZ_BMVR01000023.1"/>
</dbReference>
<protein>
    <submittedName>
        <fullName evidence="2">Uncharacterized protein</fullName>
    </submittedName>
</protein>
<feature type="compositionally biased region" description="Basic and acidic residues" evidence="1">
    <location>
        <begin position="1"/>
        <end position="10"/>
    </location>
</feature>
<name>A0ABS0XGK1_9ACTN</name>
<evidence type="ECO:0000313" key="3">
    <source>
        <dbReference type="Proteomes" id="UP000634780"/>
    </source>
</evidence>
<keyword evidence="3" id="KW-1185">Reference proteome</keyword>
<organism evidence="2 3">
    <name type="scientific">Streptomyces flavofungini</name>
    <dbReference type="NCBI Taxonomy" id="68200"/>
    <lineage>
        <taxon>Bacteria</taxon>
        <taxon>Bacillati</taxon>
        <taxon>Actinomycetota</taxon>
        <taxon>Actinomycetes</taxon>
        <taxon>Kitasatosporales</taxon>
        <taxon>Streptomycetaceae</taxon>
        <taxon>Streptomyces</taxon>
    </lineage>
</organism>
<comment type="caution">
    <text evidence="2">The sequence shown here is derived from an EMBL/GenBank/DDBJ whole genome shotgun (WGS) entry which is preliminary data.</text>
</comment>
<accession>A0ABS0XGK1</accession>
<dbReference type="Proteomes" id="UP000634780">
    <property type="component" value="Unassembled WGS sequence"/>
</dbReference>
<proteinExistence type="predicted"/>
<evidence type="ECO:0000256" key="1">
    <source>
        <dbReference type="SAM" id="MobiDB-lite"/>
    </source>
</evidence>
<evidence type="ECO:0000313" key="2">
    <source>
        <dbReference type="EMBL" id="MBJ3812366.1"/>
    </source>
</evidence>
<feature type="compositionally biased region" description="Low complexity" evidence="1">
    <location>
        <begin position="11"/>
        <end position="30"/>
    </location>
</feature>
<gene>
    <name evidence="2" type="ORF">JGB26_35680</name>
</gene>
<dbReference type="EMBL" id="JAEKOZ010000036">
    <property type="protein sequence ID" value="MBJ3812366.1"/>
    <property type="molecule type" value="Genomic_DNA"/>
</dbReference>
<sequence>MCDRRPEGHLHLVGLQGVGPAPAAGQGSASDGEHQADPGAQSDKTITSATEPNFGAPVSRFEALRPAA</sequence>
<feature type="compositionally biased region" description="Polar residues" evidence="1">
    <location>
        <begin position="42"/>
        <end position="51"/>
    </location>
</feature>
<reference evidence="2 3" key="1">
    <citation type="submission" date="2020-12" db="EMBL/GenBank/DDBJ databases">
        <title>Streptomyces typhae sp. nov., a novel endophytic actinomycete isolated from the root of cattail pollen (Typha angustifolia L.).</title>
        <authorList>
            <person name="Peng C."/>
            <person name="Liu C."/>
        </authorList>
    </citation>
    <scope>NUCLEOTIDE SEQUENCE [LARGE SCALE GENOMIC DNA]</scope>
    <source>
        <strain evidence="2 3">JCM 4753</strain>
    </source>
</reference>
<feature type="region of interest" description="Disordered" evidence="1">
    <location>
        <begin position="1"/>
        <end position="68"/>
    </location>
</feature>